<dbReference type="Gene3D" id="3.60.21.10">
    <property type="match status" value="1"/>
</dbReference>
<dbReference type="RefSeq" id="WP_159665120.1">
    <property type="nucleotide sequence ID" value="NZ_WUUS01000004.1"/>
</dbReference>
<proteinExistence type="inferred from homology"/>
<reference evidence="3 4" key="1">
    <citation type="submission" date="2019-12" db="EMBL/GenBank/DDBJ databases">
        <title>Isolation and characterization of three novel carbon monoxide-oxidizing members of Halobacteria from salione crusts and soils.</title>
        <authorList>
            <person name="Myers M.R."/>
            <person name="King G.M."/>
        </authorList>
    </citation>
    <scope>NUCLEOTIDE SEQUENCE [LARGE SCALE GENOMIC DNA]</scope>
    <source>
        <strain evidence="3 4">WSA2</strain>
    </source>
</reference>
<dbReference type="InterPro" id="IPR000979">
    <property type="entry name" value="Phosphodiesterase_MJ0936/Vps29"/>
</dbReference>
<keyword evidence="4" id="KW-1185">Reference proteome</keyword>
<gene>
    <name evidence="3" type="ORF">GRX01_07420</name>
</gene>
<name>A0A6B0SU51_9EURY</name>
<evidence type="ECO:0000256" key="1">
    <source>
        <dbReference type="RuleBase" id="RU362039"/>
    </source>
</evidence>
<dbReference type="PANTHER" id="PTHR43165:SF1">
    <property type="entry name" value="PHOSPHODIESTERASE MJ0936"/>
    <property type="match status" value="1"/>
</dbReference>
<dbReference type="InterPro" id="IPR024654">
    <property type="entry name" value="Calcineurin-like_PHP_lpxH"/>
</dbReference>
<dbReference type="SUPFAM" id="SSF56300">
    <property type="entry name" value="Metallo-dependent phosphatases"/>
    <property type="match status" value="1"/>
</dbReference>
<dbReference type="PANTHER" id="PTHR43165">
    <property type="entry name" value="METALLOPHOSPHOESTERASE"/>
    <property type="match status" value="1"/>
</dbReference>
<dbReference type="GO" id="GO:0016787">
    <property type="term" value="F:hydrolase activity"/>
    <property type="evidence" value="ECO:0007669"/>
    <property type="project" value="UniProtKB-UniRule"/>
</dbReference>
<comment type="caution">
    <text evidence="3">The sequence shown here is derived from an EMBL/GenBank/DDBJ whole genome shotgun (WGS) entry which is preliminary data.</text>
</comment>
<comment type="cofactor">
    <cofactor evidence="1">
        <name>a divalent metal cation</name>
        <dbReference type="ChEBI" id="CHEBI:60240"/>
    </cofactor>
</comment>
<keyword evidence="1" id="KW-0479">Metal-binding</keyword>
<evidence type="ECO:0000259" key="2">
    <source>
        <dbReference type="Pfam" id="PF12850"/>
    </source>
</evidence>
<dbReference type="CDD" id="cd00841">
    <property type="entry name" value="MPP_YfcE"/>
    <property type="match status" value="1"/>
</dbReference>
<dbReference type="InterPro" id="IPR053193">
    <property type="entry name" value="MetalloPDE_YfcE-like"/>
</dbReference>
<evidence type="ECO:0000313" key="3">
    <source>
        <dbReference type="EMBL" id="MXR41166.1"/>
    </source>
</evidence>
<dbReference type="EMBL" id="WUUS01000004">
    <property type="protein sequence ID" value="MXR41166.1"/>
    <property type="molecule type" value="Genomic_DNA"/>
</dbReference>
<protein>
    <recommendedName>
        <fullName evidence="1">Phosphoesterase</fullName>
        <ecNumber evidence="1">3.1.4.-</ecNumber>
    </recommendedName>
</protein>
<dbReference type="InterPro" id="IPR041802">
    <property type="entry name" value="MPP_YfcE"/>
</dbReference>
<evidence type="ECO:0000313" key="4">
    <source>
        <dbReference type="Proteomes" id="UP000437065"/>
    </source>
</evidence>
<dbReference type="Proteomes" id="UP000437065">
    <property type="component" value="Unassembled WGS sequence"/>
</dbReference>
<dbReference type="AlphaFoldDB" id="A0A6B0SU51"/>
<dbReference type="Pfam" id="PF12850">
    <property type="entry name" value="Metallophos_2"/>
    <property type="match status" value="1"/>
</dbReference>
<feature type="domain" description="Calcineurin-like phosphoesterase" evidence="2">
    <location>
        <begin position="1"/>
        <end position="162"/>
    </location>
</feature>
<dbReference type="EC" id="3.1.4.-" evidence="1"/>
<dbReference type="InterPro" id="IPR029052">
    <property type="entry name" value="Metallo-depent_PP-like"/>
</dbReference>
<accession>A0A6B0SU51</accession>
<dbReference type="GO" id="GO:0046872">
    <property type="term" value="F:metal ion binding"/>
    <property type="evidence" value="ECO:0007669"/>
    <property type="project" value="UniProtKB-KW"/>
</dbReference>
<dbReference type="OrthoDB" id="9959at2157"/>
<comment type="similarity">
    <text evidence="1">Belongs to the metallophosphoesterase superfamily. YfcE family.</text>
</comment>
<dbReference type="NCBIfam" id="TIGR00040">
    <property type="entry name" value="yfcE"/>
    <property type="match status" value="1"/>
</dbReference>
<organism evidence="3 4">
    <name type="scientific">Halobaculum saliterrae</name>
    <dbReference type="NCBI Taxonomy" id="2073113"/>
    <lineage>
        <taxon>Archaea</taxon>
        <taxon>Methanobacteriati</taxon>
        <taxon>Methanobacteriota</taxon>
        <taxon>Stenosarchaea group</taxon>
        <taxon>Halobacteria</taxon>
        <taxon>Halobacteriales</taxon>
        <taxon>Haloferacaceae</taxon>
        <taxon>Halobaculum</taxon>
    </lineage>
</organism>
<sequence>MLVGVVSDTHDNAQYVEAAVDAFADAGADAVIHCGDIVAPFSASPFDPDAVDASGADWEFHAVRGNNDGEWALADAVDAFGTYHGEFASLTLDGTAFAVYHGTSEPIVDALVASGSYDYVCRGHTHERVHEDREGTVHLNPGGVPIPGREEEPAAVIVDTESGDVTVHDLG</sequence>